<proteinExistence type="predicted"/>
<protein>
    <submittedName>
        <fullName evidence="2">Uncharacterized protein</fullName>
    </submittedName>
</protein>
<sequence length="73" mass="7684">MYVVINVHVSTVHRPLSCFGPTHEITIKANKASPSPAVAPTKEEEPSPPASPHYGNVSGAHGNSVLPGETRQT</sequence>
<gene>
    <name evidence="2" type="ORF">L3Y34_015710</name>
    <name evidence="3" type="ORF">L5515_001785</name>
</gene>
<evidence type="ECO:0000313" key="5">
    <source>
        <dbReference type="Proteomes" id="UP000829354"/>
    </source>
</evidence>
<reference evidence="2 4" key="2">
    <citation type="submission" date="2022-05" db="EMBL/GenBank/DDBJ databases">
        <title>Chromosome-level reference genomes for two strains of Caenorhabditis briggsae: an improved platform for comparative genomics.</title>
        <authorList>
            <person name="Stevens L."/>
            <person name="Andersen E.C."/>
        </authorList>
    </citation>
    <scope>NUCLEOTIDE SEQUENCE [LARGE SCALE GENOMIC DNA]</scope>
    <source>
        <strain evidence="2">QX1410_ONT</strain>
        <tissue evidence="2">Whole-organism</tissue>
    </source>
</reference>
<evidence type="ECO:0000256" key="1">
    <source>
        <dbReference type="SAM" id="MobiDB-lite"/>
    </source>
</evidence>
<keyword evidence="5" id="KW-1185">Reference proteome</keyword>
<accession>A0AAE9DV24</accession>
<reference evidence="3 5" key="1">
    <citation type="submission" date="2022-04" db="EMBL/GenBank/DDBJ databases">
        <title>Chromosome-level reference genomes for two strains of Caenorhabditis briggsae: an improved platform for comparative genomics.</title>
        <authorList>
            <person name="Stevens L."/>
            <person name="Andersen E."/>
        </authorList>
    </citation>
    <scope>NUCLEOTIDE SEQUENCE [LARGE SCALE GENOMIC DNA]</scope>
    <source>
        <strain evidence="3">VX34</strain>
        <tissue evidence="3">Whole-organism</tissue>
    </source>
</reference>
<feature type="region of interest" description="Disordered" evidence="1">
    <location>
        <begin position="30"/>
        <end position="73"/>
    </location>
</feature>
<dbReference type="EMBL" id="CP092620">
    <property type="protein sequence ID" value="UMM13599.1"/>
    <property type="molecule type" value="Genomic_DNA"/>
</dbReference>
<name>A0AAE9DV24_CAEBR</name>
<evidence type="ECO:0000313" key="4">
    <source>
        <dbReference type="Proteomes" id="UP000827892"/>
    </source>
</evidence>
<organism evidence="2 4">
    <name type="scientific">Caenorhabditis briggsae</name>
    <dbReference type="NCBI Taxonomy" id="6238"/>
    <lineage>
        <taxon>Eukaryota</taxon>
        <taxon>Metazoa</taxon>
        <taxon>Ecdysozoa</taxon>
        <taxon>Nematoda</taxon>
        <taxon>Chromadorea</taxon>
        <taxon>Rhabditida</taxon>
        <taxon>Rhabditina</taxon>
        <taxon>Rhabditomorpha</taxon>
        <taxon>Rhabditoidea</taxon>
        <taxon>Rhabditidae</taxon>
        <taxon>Peloderinae</taxon>
        <taxon>Caenorhabditis</taxon>
    </lineage>
</organism>
<dbReference type="Proteomes" id="UP000827892">
    <property type="component" value="Chromosome I"/>
</dbReference>
<dbReference type="Proteomes" id="UP000829354">
    <property type="component" value="Chromosome I"/>
</dbReference>
<dbReference type="EMBL" id="CP090891">
    <property type="protein sequence ID" value="ULU12644.1"/>
    <property type="molecule type" value="Genomic_DNA"/>
</dbReference>
<evidence type="ECO:0000313" key="2">
    <source>
        <dbReference type="EMBL" id="ULU12644.1"/>
    </source>
</evidence>
<evidence type="ECO:0000313" key="3">
    <source>
        <dbReference type="EMBL" id="UMM13599.1"/>
    </source>
</evidence>
<dbReference type="AlphaFoldDB" id="A0AAE9DV24"/>